<feature type="transmembrane region" description="Helical" evidence="1">
    <location>
        <begin position="138"/>
        <end position="159"/>
    </location>
</feature>
<name>A0A1T4VGS3_9FIRM</name>
<dbReference type="AlphaFoldDB" id="A0A1T4VGS3"/>
<keyword evidence="1" id="KW-0812">Transmembrane</keyword>
<keyword evidence="1" id="KW-1133">Transmembrane helix</keyword>
<feature type="transmembrane region" description="Helical" evidence="1">
    <location>
        <begin position="12"/>
        <end position="31"/>
    </location>
</feature>
<organism evidence="2 3">
    <name type="scientific">Eubacterium uniforme</name>
    <dbReference type="NCBI Taxonomy" id="39495"/>
    <lineage>
        <taxon>Bacteria</taxon>
        <taxon>Bacillati</taxon>
        <taxon>Bacillota</taxon>
        <taxon>Clostridia</taxon>
        <taxon>Eubacteriales</taxon>
        <taxon>Eubacteriaceae</taxon>
        <taxon>Eubacterium</taxon>
    </lineage>
</organism>
<dbReference type="RefSeq" id="WP_078765767.1">
    <property type="nucleotide sequence ID" value="NZ_FUXZ01000005.1"/>
</dbReference>
<dbReference type="Proteomes" id="UP000190814">
    <property type="component" value="Unassembled WGS sequence"/>
</dbReference>
<proteinExistence type="predicted"/>
<gene>
    <name evidence="2" type="ORF">SAMN02745111_00884</name>
</gene>
<sequence length="208" mass="23944">MKEKYNKMSFVTNLLIIMCAIIGTIIMYSNVDGGDLASGGIKNFKYYTVLSNEFCGLVALISLLLYQKYRDKLIMLKFVSLVLVCVTFMTVIVFLVRIYGFKDMYKGANLWFHLILPVVAFADFMVMKIEKEELPFKYTFFCMIPTAIYGSIYLLNILINGVGKWPNSNDWYGFVKWGLGVGILIFVVILFISWIMARIIRYIKISKA</sequence>
<evidence type="ECO:0008006" key="4">
    <source>
        <dbReference type="Google" id="ProtNLM"/>
    </source>
</evidence>
<dbReference type="EMBL" id="FUXZ01000005">
    <property type="protein sequence ID" value="SKA64058.1"/>
    <property type="molecule type" value="Genomic_DNA"/>
</dbReference>
<evidence type="ECO:0000256" key="1">
    <source>
        <dbReference type="SAM" id="Phobius"/>
    </source>
</evidence>
<accession>A0A1T4VGS3</accession>
<feature type="transmembrane region" description="Helical" evidence="1">
    <location>
        <begin position="78"/>
        <end position="98"/>
    </location>
</feature>
<evidence type="ECO:0000313" key="3">
    <source>
        <dbReference type="Proteomes" id="UP000190814"/>
    </source>
</evidence>
<protein>
    <recommendedName>
        <fullName evidence="4">FAR-17a/AIG1-like protein</fullName>
    </recommendedName>
</protein>
<reference evidence="2 3" key="1">
    <citation type="submission" date="2017-02" db="EMBL/GenBank/DDBJ databases">
        <authorList>
            <person name="Peterson S.W."/>
        </authorList>
    </citation>
    <scope>NUCLEOTIDE SEQUENCE [LARGE SCALE GENOMIC DNA]</scope>
    <source>
        <strain evidence="2 3">ATCC 35992</strain>
    </source>
</reference>
<feature type="transmembrane region" description="Helical" evidence="1">
    <location>
        <begin position="46"/>
        <end position="66"/>
    </location>
</feature>
<dbReference type="OrthoDB" id="2043705at2"/>
<feature type="transmembrane region" description="Helical" evidence="1">
    <location>
        <begin position="110"/>
        <end position="126"/>
    </location>
</feature>
<feature type="transmembrane region" description="Helical" evidence="1">
    <location>
        <begin position="179"/>
        <end position="200"/>
    </location>
</feature>
<dbReference type="STRING" id="39495.SAMN02745111_00884"/>
<keyword evidence="1" id="KW-0472">Membrane</keyword>
<evidence type="ECO:0000313" key="2">
    <source>
        <dbReference type="EMBL" id="SKA64058.1"/>
    </source>
</evidence>
<keyword evidence="3" id="KW-1185">Reference proteome</keyword>